<accession>Q2JB16</accession>
<keyword evidence="11" id="KW-1133">Transmembrane helix</keyword>
<sequence length="572" mass="61069">MNPEGRGPAKPVRVGAGSGTPAWPAGDGAHASRLETVASWAAVFTIVMAAVTLLGWTLDNHVLTSIKPVWPSTKPNGAVCGLLLGFSLWSRLGRRRTAVRAAGQGAAALALAISGLSLVESAVDRNFGIDELLFIDQATASQSHPGRIVPFGAAILALLSLALLLFDTRRWRGRYVAQALVCVAGFISFTVLLSYLYGVDFTSGYTRVAVPAAVATLVLSVGATLARLGYTPLAILASSGAGGGVARQLLPATVIVPVLVGTTAVALWRLGFYGVAFRGALVVSYTVVMLLAVTVGICRRLDHADAERLRVSADLAAANERLAGTNARLAEANTRLVEANKRMHEAIDELGSFTYSVSHDLRAPLRSMSGFSRILMDEYAEDMPEQARGYLDRVQRSSDRMGALIDDLLAFSRLGRQPMSKREVDPAAIVSAVLAEQEGDRAGRPVRITVGDLPRGVADPVLLKVVYTNLLSNAVKFTRGRDPARIEIGSRRENGRVVFYVADNGAGFDPRYADKLFGVFQRLHRSEQFEGTGVGLALCQRVIARHGGRIWAEAAQGKGATFFFTLSEEVSA</sequence>
<dbReference type="Gene3D" id="1.10.287.130">
    <property type="match status" value="1"/>
</dbReference>
<dbReference type="SMART" id="SM00388">
    <property type="entry name" value="HisKA"/>
    <property type="match status" value="1"/>
</dbReference>
<feature type="region of interest" description="Disordered" evidence="10">
    <location>
        <begin position="1"/>
        <end position="21"/>
    </location>
</feature>
<keyword evidence="5" id="KW-0808">Transferase</keyword>
<feature type="transmembrane region" description="Helical" evidence="11">
    <location>
        <begin position="249"/>
        <end position="270"/>
    </location>
</feature>
<dbReference type="InterPro" id="IPR036097">
    <property type="entry name" value="HisK_dim/P_sf"/>
</dbReference>
<keyword evidence="7" id="KW-0902">Two-component regulatory system</keyword>
<feature type="transmembrane region" description="Helical" evidence="11">
    <location>
        <begin position="105"/>
        <end position="123"/>
    </location>
</feature>
<dbReference type="Proteomes" id="UP000001937">
    <property type="component" value="Chromosome"/>
</dbReference>
<dbReference type="eggNOG" id="COG4251">
    <property type="taxonomic scope" value="Bacteria"/>
</dbReference>
<proteinExistence type="predicted"/>
<dbReference type="Pfam" id="PF00512">
    <property type="entry name" value="HisKA"/>
    <property type="match status" value="1"/>
</dbReference>
<keyword evidence="11" id="KW-0472">Membrane</keyword>
<evidence type="ECO:0000256" key="2">
    <source>
        <dbReference type="ARBA" id="ARBA00004236"/>
    </source>
</evidence>
<dbReference type="PROSITE" id="PS50109">
    <property type="entry name" value="HIS_KIN"/>
    <property type="match status" value="1"/>
</dbReference>
<dbReference type="GO" id="GO:0005886">
    <property type="term" value="C:plasma membrane"/>
    <property type="evidence" value="ECO:0007669"/>
    <property type="project" value="UniProtKB-SubCell"/>
</dbReference>
<protein>
    <recommendedName>
        <fullName evidence="8">Sensor-like histidine kinase SenX3</fullName>
        <ecNumber evidence="3">2.7.13.3</ecNumber>
    </recommendedName>
</protein>
<evidence type="ECO:0000256" key="1">
    <source>
        <dbReference type="ARBA" id="ARBA00000085"/>
    </source>
</evidence>
<dbReference type="GO" id="GO:0030295">
    <property type="term" value="F:protein kinase activator activity"/>
    <property type="evidence" value="ECO:0007669"/>
    <property type="project" value="TreeGrafter"/>
</dbReference>
<dbReference type="Pfam" id="PF02518">
    <property type="entry name" value="HATPase_c"/>
    <property type="match status" value="1"/>
</dbReference>
<dbReference type="InterPro" id="IPR005467">
    <property type="entry name" value="His_kinase_dom"/>
</dbReference>
<feature type="transmembrane region" description="Helical" evidence="11">
    <location>
        <begin position="209"/>
        <end position="228"/>
    </location>
</feature>
<evidence type="ECO:0000256" key="8">
    <source>
        <dbReference type="ARBA" id="ARBA00039401"/>
    </source>
</evidence>
<dbReference type="CDD" id="cd00082">
    <property type="entry name" value="HisKA"/>
    <property type="match status" value="1"/>
</dbReference>
<feature type="coiled-coil region" evidence="9">
    <location>
        <begin position="315"/>
        <end position="349"/>
    </location>
</feature>
<dbReference type="PhylomeDB" id="Q2JB16"/>
<evidence type="ECO:0000313" key="13">
    <source>
        <dbReference type="EMBL" id="ABD11526.1"/>
    </source>
</evidence>
<keyword evidence="6 13" id="KW-0418">Kinase</keyword>
<comment type="subcellular location">
    <subcellularLocation>
        <location evidence="2">Cell membrane</location>
    </subcellularLocation>
</comment>
<dbReference type="PANTHER" id="PTHR42878:SF15">
    <property type="entry name" value="BACTERIOPHYTOCHROME"/>
    <property type="match status" value="1"/>
</dbReference>
<evidence type="ECO:0000256" key="3">
    <source>
        <dbReference type="ARBA" id="ARBA00012438"/>
    </source>
</evidence>
<evidence type="ECO:0000256" key="5">
    <source>
        <dbReference type="ARBA" id="ARBA00022679"/>
    </source>
</evidence>
<evidence type="ECO:0000256" key="11">
    <source>
        <dbReference type="SAM" id="Phobius"/>
    </source>
</evidence>
<dbReference type="RefSeq" id="WP_011436573.1">
    <property type="nucleotide sequence ID" value="NC_007777.1"/>
</dbReference>
<gene>
    <name evidence="13" type="ordered locus">Francci3_2154</name>
</gene>
<organism evidence="13 14">
    <name type="scientific">Frankia casuarinae (strain DSM 45818 / CECT 9043 / HFP020203 / CcI3)</name>
    <dbReference type="NCBI Taxonomy" id="106370"/>
    <lineage>
        <taxon>Bacteria</taxon>
        <taxon>Bacillati</taxon>
        <taxon>Actinomycetota</taxon>
        <taxon>Actinomycetes</taxon>
        <taxon>Frankiales</taxon>
        <taxon>Frankiaceae</taxon>
        <taxon>Frankia</taxon>
    </lineage>
</organism>
<dbReference type="SMART" id="SM00387">
    <property type="entry name" value="HATPase_c"/>
    <property type="match status" value="1"/>
</dbReference>
<dbReference type="SUPFAM" id="SSF47384">
    <property type="entry name" value="Homodimeric domain of signal transducing histidine kinase"/>
    <property type="match status" value="1"/>
</dbReference>
<dbReference type="EMBL" id="CP000249">
    <property type="protein sequence ID" value="ABD11526.1"/>
    <property type="molecule type" value="Genomic_DNA"/>
</dbReference>
<keyword evidence="4" id="KW-0597">Phosphoprotein</keyword>
<dbReference type="GO" id="GO:0000156">
    <property type="term" value="F:phosphorelay response regulator activity"/>
    <property type="evidence" value="ECO:0007669"/>
    <property type="project" value="TreeGrafter"/>
</dbReference>
<keyword evidence="11" id="KW-0812">Transmembrane</keyword>
<dbReference type="KEGG" id="fra:Francci3_2154"/>
<dbReference type="STRING" id="106370.Francci3_2154"/>
<feature type="transmembrane region" description="Helical" evidence="11">
    <location>
        <begin position="175"/>
        <end position="197"/>
    </location>
</feature>
<keyword evidence="14" id="KW-1185">Reference proteome</keyword>
<dbReference type="InterPro" id="IPR003661">
    <property type="entry name" value="HisK_dim/P_dom"/>
</dbReference>
<comment type="catalytic activity">
    <reaction evidence="1">
        <text>ATP + protein L-histidine = ADP + protein N-phospho-L-histidine.</text>
        <dbReference type="EC" id="2.7.13.3"/>
    </reaction>
</comment>
<dbReference type="AlphaFoldDB" id="Q2JB16"/>
<dbReference type="InterPro" id="IPR036890">
    <property type="entry name" value="HATPase_C_sf"/>
</dbReference>
<evidence type="ECO:0000256" key="7">
    <source>
        <dbReference type="ARBA" id="ARBA00023012"/>
    </source>
</evidence>
<feature type="transmembrane region" description="Helical" evidence="11">
    <location>
        <begin position="276"/>
        <end position="298"/>
    </location>
</feature>
<evidence type="ECO:0000313" key="14">
    <source>
        <dbReference type="Proteomes" id="UP000001937"/>
    </source>
</evidence>
<dbReference type="GO" id="GO:0007234">
    <property type="term" value="P:osmosensory signaling via phosphorelay pathway"/>
    <property type="evidence" value="ECO:0007669"/>
    <property type="project" value="TreeGrafter"/>
</dbReference>
<dbReference type="InterPro" id="IPR050351">
    <property type="entry name" value="BphY/WalK/GraS-like"/>
</dbReference>
<evidence type="ECO:0000256" key="4">
    <source>
        <dbReference type="ARBA" id="ARBA00022553"/>
    </source>
</evidence>
<reference evidence="13 14" key="1">
    <citation type="journal article" date="2007" name="Genome Res.">
        <title>Genome characteristics of facultatively symbiotic Frankia sp. strains reflect host range and host plant biogeography.</title>
        <authorList>
            <person name="Normand P."/>
            <person name="Lapierre P."/>
            <person name="Tisa L.S."/>
            <person name="Gogarten J.P."/>
            <person name="Alloisio N."/>
            <person name="Bagnarol E."/>
            <person name="Bassi C.A."/>
            <person name="Berry A.M."/>
            <person name="Bickhart D.M."/>
            <person name="Choisne N."/>
            <person name="Couloux A."/>
            <person name="Cournoyer B."/>
            <person name="Cruveiller S."/>
            <person name="Daubin V."/>
            <person name="Demange N."/>
            <person name="Francino M.P."/>
            <person name="Goltsman E."/>
            <person name="Huang Y."/>
            <person name="Kopp O.R."/>
            <person name="Labarre L."/>
            <person name="Lapidus A."/>
            <person name="Lavire C."/>
            <person name="Marechal J."/>
            <person name="Martinez M."/>
            <person name="Mastronunzio J.E."/>
            <person name="Mullin B.C."/>
            <person name="Niemann J."/>
            <person name="Pujic P."/>
            <person name="Rawnsley T."/>
            <person name="Rouy Z."/>
            <person name="Schenowitz C."/>
            <person name="Sellstedt A."/>
            <person name="Tavares F."/>
            <person name="Tomkins J.P."/>
            <person name="Vallenet D."/>
            <person name="Valverde C."/>
            <person name="Wall L.G."/>
            <person name="Wang Y."/>
            <person name="Medigue C."/>
            <person name="Benson D.R."/>
        </authorList>
    </citation>
    <scope>NUCLEOTIDE SEQUENCE [LARGE SCALE GENOMIC DNA]</scope>
    <source>
        <strain evidence="14">DSM 45818 / CECT 9043 / CcI3</strain>
    </source>
</reference>
<feature type="transmembrane region" description="Helical" evidence="11">
    <location>
        <begin position="37"/>
        <end position="56"/>
    </location>
</feature>
<dbReference type="InterPro" id="IPR004358">
    <property type="entry name" value="Sig_transdc_His_kin-like_C"/>
</dbReference>
<dbReference type="PRINTS" id="PR00344">
    <property type="entry name" value="BCTRLSENSOR"/>
</dbReference>
<dbReference type="HOGENOM" id="CLU_027558_0_0_11"/>
<dbReference type="Gene3D" id="3.30.565.10">
    <property type="entry name" value="Histidine kinase-like ATPase, C-terminal domain"/>
    <property type="match status" value="1"/>
</dbReference>
<evidence type="ECO:0000256" key="10">
    <source>
        <dbReference type="SAM" id="MobiDB-lite"/>
    </source>
</evidence>
<dbReference type="FunFam" id="3.30.565.10:FF:000006">
    <property type="entry name" value="Sensor histidine kinase WalK"/>
    <property type="match status" value="1"/>
</dbReference>
<feature type="transmembrane region" description="Helical" evidence="11">
    <location>
        <begin position="148"/>
        <end position="166"/>
    </location>
</feature>
<evidence type="ECO:0000256" key="9">
    <source>
        <dbReference type="SAM" id="Coils"/>
    </source>
</evidence>
<dbReference type="EC" id="2.7.13.3" evidence="3"/>
<dbReference type="PANTHER" id="PTHR42878">
    <property type="entry name" value="TWO-COMPONENT HISTIDINE KINASE"/>
    <property type="match status" value="1"/>
</dbReference>
<evidence type="ECO:0000259" key="12">
    <source>
        <dbReference type="PROSITE" id="PS50109"/>
    </source>
</evidence>
<name>Q2JB16_FRACC</name>
<evidence type="ECO:0000256" key="6">
    <source>
        <dbReference type="ARBA" id="ARBA00022777"/>
    </source>
</evidence>
<keyword evidence="9" id="KW-0175">Coiled coil</keyword>
<feature type="domain" description="Histidine kinase" evidence="12">
    <location>
        <begin position="356"/>
        <end position="570"/>
    </location>
</feature>
<dbReference type="SUPFAM" id="SSF55874">
    <property type="entry name" value="ATPase domain of HSP90 chaperone/DNA topoisomerase II/histidine kinase"/>
    <property type="match status" value="1"/>
</dbReference>
<dbReference type="GO" id="GO:0000155">
    <property type="term" value="F:phosphorelay sensor kinase activity"/>
    <property type="evidence" value="ECO:0007669"/>
    <property type="project" value="InterPro"/>
</dbReference>
<dbReference type="InterPro" id="IPR003594">
    <property type="entry name" value="HATPase_dom"/>
</dbReference>